<name>A0ABT4IF87_9EURY</name>
<accession>A0ABT4IF87</accession>
<evidence type="ECO:0008006" key="3">
    <source>
        <dbReference type="Google" id="ProtNLM"/>
    </source>
</evidence>
<dbReference type="RefSeq" id="WP_268924156.1">
    <property type="nucleotide sequence ID" value="NZ_JAPTGB010000003.1"/>
</dbReference>
<dbReference type="EMBL" id="JAPTGB010000003">
    <property type="protein sequence ID" value="MCZ0859932.1"/>
    <property type="molecule type" value="Genomic_DNA"/>
</dbReference>
<organism evidence="1 2">
    <name type="scientific">Methanocorpusculum petauri</name>
    <dbReference type="NCBI Taxonomy" id="3002863"/>
    <lineage>
        <taxon>Archaea</taxon>
        <taxon>Methanobacteriati</taxon>
        <taxon>Methanobacteriota</taxon>
        <taxon>Stenosarchaea group</taxon>
        <taxon>Methanomicrobia</taxon>
        <taxon>Methanomicrobiales</taxon>
        <taxon>Methanocorpusculaceae</taxon>
        <taxon>Methanocorpusculum</taxon>
    </lineage>
</organism>
<sequence>MNKTIIMPDAVTVTLSPEIVRKLDVLKDKDTSYTDILTRIIDEAYEDARVTDEERQEILDALAEVEAGYFFTDEEVKAMIERKLE</sequence>
<dbReference type="Proteomes" id="UP001141422">
    <property type="component" value="Unassembled WGS sequence"/>
</dbReference>
<evidence type="ECO:0000313" key="2">
    <source>
        <dbReference type="Proteomes" id="UP001141422"/>
    </source>
</evidence>
<reference evidence="1" key="1">
    <citation type="submission" date="2022-12" db="EMBL/GenBank/DDBJ databases">
        <title>Isolation and characterisation of novel Methanocorpusculum spp. from native Australian herbivores indicates the genus is ancestrally host-associated.</title>
        <authorList>
            <person name="Volmer J.G."/>
            <person name="Soo R.M."/>
            <person name="Evans P.N."/>
            <person name="Hoedt E.C."/>
            <person name="Astorga Alsina A.L."/>
            <person name="Woodcroft B.J."/>
            <person name="Tyson G.W."/>
            <person name="Hugenholtz P."/>
            <person name="Morrison M."/>
        </authorList>
    </citation>
    <scope>NUCLEOTIDE SEQUENCE</scope>
    <source>
        <strain evidence="1">MG</strain>
    </source>
</reference>
<comment type="caution">
    <text evidence="1">The sequence shown here is derived from an EMBL/GenBank/DDBJ whole genome shotgun (WGS) entry which is preliminary data.</text>
</comment>
<proteinExistence type="predicted"/>
<gene>
    <name evidence="1" type="ORF">O0S10_01655</name>
</gene>
<evidence type="ECO:0000313" key="1">
    <source>
        <dbReference type="EMBL" id="MCZ0859932.1"/>
    </source>
</evidence>
<protein>
    <recommendedName>
        <fullName evidence="3">CopG family transcriptional regulator</fullName>
    </recommendedName>
</protein>
<keyword evidence="2" id="KW-1185">Reference proteome</keyword>